<feature type="compositionally biased region" description="Basic residues" evidence="1">
    <location>
        <begin position="53"/>
        <end position="63"/>
    </location>
</feature>
<reference evidence="2 3" key="3">
    <citation type="journal article" date="2015" name="Genome Announc.">
        <title>Draft Genome Sequence of the Archiascomycetous Yeast Saitoella complicata.</title>
        <authorList>
            <person name="Yamauchi K."/>
            <person name="Kondo S."/>
            <person name="Hamamoto M."/>
            <person name="Takahashi Y."/>
            <person name="Ogura Y."/>
            <person name="Hayashi T."/>
            <person name="Nishida H."/>
        </authorList>
    </citation>
    <scope>NUCLEOTIDE SEQUENCE [LARGE SCALE GENOMIC DNA]</scope>
    <source>
        <strain evidence="2 3">NRRL Y-17804</strain>
    </source>
</reference>
<reference evidence="2 3" key="1">
    <citation type="journal article" date="2011" name="J. Gen. Appl. Microbiol.">
        <title>Draft genome sequencing of the enigmatic yeast Saitoella complicata.</title>
        <authorList>
            <person name="Nishida H."/>
            <person name="Hamamoto M."/>
            <person name="Sugiyama J."/>
        </authorList>
    </citation>
    <scope>NUCLEOTIDE SEQUENCE [LARGE SCALE GENOMIC DNA]</scope>
    <source>
        <strain evidence="2 3">NRRL Y-17804</strain>
    </source>
</reference>
<dbReference type="EMBL" id="BACD03000035">
    <property type="protein sequence ID" value="GAO50674.1"/>
    <property type="molecule type" value="Genomic_DNA"/>
</dbReference>
<evidence type="ECO:0000256" key="1">
    <source>
        <dbReference type="SAM" id="MobiDB-lite"/>
    </source>
</evidence>
<keyword evidence="3" id="KW-1185">Reference proteome</keyword>
<accession>A0A0E9NLE9</accession>
<reference evidence="2 3" key="2">
    <citation type="journal article" date="2014" name="J. Gen. Appl. Microbiol.">
        <title>The early diverging ascomycetous budding yeast Saitoella complicata has three histone deacetylases belonging to the Clr6, Hos2, and Rpd3 lineages.</title>
        <authorList>
            <person name="Nishida H."/>
            <person name="Matsumoto T."/>
            <person name="Kondo S."/>
            <person name="Hamamoto M."/>
            <person name="Yoshikawa H."/>
        </authorList>
    </citation>
    <scope>NUCLEOTIDE SEQUENCE [LARGE SCALE GENOMIC DNA]</scope>
    <source>
        <strain evidence="2 3">NRRL Y-17804</strain>
    </source>
</reference>
<protein>
    <submittedName>
        <fullName evidence="2">Uncharacterized protein</fullName>
    </submittedName>
</protein>
<dbReference type="Proteomes" id="UP000033140">
    <property type="component" value="Unassembled WGS sequence"/>
</dbReference>
<name>A0A0E9NLE9_SAICN</name>
<dbReference type="AlphaFoldDB" id="A0A0E9NLE9"/>
<feature type="compositionally biased region" description="Polar residues" evidence="1">
    <location>
        <begin position="1"/>
        <end position="23"/>
    </location>
</feature>
<evidence type="ECO:0000313" key="3">
    <source>
        <dbReference type="Proteomes" id="UP000033140"/>
    </source>
</evidence>
<evidence type="ECO:0000313" key="2">
    <source>
        <dbReference type="EMBL" id="GAO50674.1"/>
    </source>
</evidence>
<feature type="region of interest" description="Disordered" evidence="1">
    <location>
        <begin position="1"/>
        <end position="91"/>
    </location>
</feature>
<sequence>MNSNTAFQLSSPPLSPTSHKTFNTVRVRPTTTRPTASSLSLLSGPTSPLATKNHGHGHRHGHHGEHTPGPSPQRPGLTRAATATADMKAETEGEKLRKMTEVLGGRLSEVGFTLLPHCTCRTSRPTRAKGQHAQRHTALLTRPYGRYGVLDEKRLRISNVKGDCTTGIFRAWLTWCEPLENDNDGVKGVVSDIIRHGDKADEKVDNVGGRMDQVETRVRALEALRGAARGGDSSNGQLEIPVTISPKDKKRSSWSVWS</sequence>
<feature type="compositionally biased region" description="Low complexity" evidence="1">
    <location>
        <begin position="24"/>
        <end position="51"/>
    </location>
</feature>
<comment type="caution">
    <text evidence="2">The sequence shown here is derived from an EMBL/GenBank/DDBJ whole genome shotgun (WGS) entry which is preliminary data.</text>
</comment>
<organism evidence="2 3">
    <name type="scientific">Saitoella complicata (strain BCRC 22490 / CBS 7301 / JCM 7358 / NBRC 10748 / NRRL Y-17804)</name>
    <dbReference type="NCBI Taxonomy" id="698492"/>
    <lineage>
        <taxon>Eukaryota</taxon>
        <taxon>Fungi</taxon>
        <taxon>Dikarya</taxon>
        <taxon>Ascomycota</taxon>
        <taxon>Taphrinomycotina</taxon>
        <taxon>Taphrinomycotina incertae sedis</taxon>
        <taxon>Saitoella</taxon>
    </lineage>
</organism>
<proteinExistence type="predicted"/>
<gene>
    <name evidence="2" type="ORF">G7K_4796-t1</name>
</gene>